<dbReference type="EMBL" id="JANPWB010000012">
    <property type="protein sequence ID" value="KAJ1117282.1"/>
    <property type="molecule type" value="Genomic_DNA"/>
</dbReference>
<proteinExistence type="predicted"/>
<gene>
    <name evidence="1" type="ORF">NDU88_005482</name>
</gene>
<name>A0AAV7NMP2_PLEWA</name>
<accession>A0AAV7NMP2</accession>
<evidence type="ECO:0000313" key="2">
    <source>
        <dbReference type="Proteomes" id="UP001066276"/>
    </source>
</evidence>
<organism evidence="1 2">
    <name type="scientific">Pleurodeles waltl</name>
    <name type="common">Iberian ribbed newt</name>
    <dbReference type="NCBI Taxonomy" id="8319"/>
    <lineage>
        <taxon>Eukaryota</taxon>
        <taxon>Metazoa</taxon>
        <taxon>Chordata</taxon>
        <taxon>Craniata</taxon>
        <taxon>Vertebrata</taxon>
        <taxon>Euteleostomi</taxon>
        <taxon>Amphibia</taxon>
        <taxon>Batrachia</taxon>
        <taxon>Caudata</taxon>
        <taxon>Salamandroidea</taxon>
        <taxon>Salamandridae</taxon>
        <taxon>Pleurodelinae</taxon>
        <taxon>Pleurodeles</taxon>
    </lineage>
</organism>
<sequence length="113" mass="12251">MVQTRAGRPGCGPLPARALQRAGSLRRWDWFGGLVEACGTRGRLLASGRREVSWSAAEECLLRAAPLHSSAVLDQRACLELPERAWLDVVDGRWRVRGGELALVAAAGSEVIF</sequence>
<protein>
    <submittedName>
        <fullName evidence="1">Uncharacterized protein</fullName>
    </submittedName>
</protein>
<comment type="caution">
    <text evidence="1">The sequence shown here is derived from an EMBL/GenBank/DDBJ whole genome shotgun (WGS) entry which is preliminary data.</text>
</comment>
<keyword evidence="2" id="KW-1185">Reference proteome</keyword>
<evidence type="ECO:0000313" key="1">
    <source>
        <dbReference type="EMBL" id="KAJ1117282.1"/>
    </source>
</evidence>
<dbReference type="AlphaFoldDB" id="A0AAV7NMP2"/>
<dbReference type="Proteomes" id="UP001066276">
    <property type="component" value="Chromosome 8"/>
</dbReference>
<reference evidence="1" key="1">
    <citation type="journal article" date="2022" name="bioRxiv">
        <title>Sequencing and chromosome-scale assembly of the giantPleurodeles waltlgenome.</title>
        <authorList>
            <person name="Brown T."/>
            <person name="Elewa A."/>
            <person name="Iarovenko S."/>
            <person name="Subramanian E."/>
            <person name="Araus A.J."/>
            <person name="Petzold A."/>
            <person name="Susuki M."/>
            <person name="Suzuki K.-i.T."/>
            <person name="Hayashi T."/>
            <person name="Toyoda A."/>
            <person name="Oliveira C."/>
            <person name="Osipova E."/>
            <person name="Leigh N.D."/>
            <person name="Simon A."/>
            <person name="Yun M.H."/>
        </authorList>
    </citation>
    <scope>NUCLEOTIDE SEQUENCE</scope>
    <source>
        <strain evidence="1">20211129_DDA</strain>
        <tissue evidence="1">Liver</tissue>
    </source>
</reference>